<comment type="subcellular location">
    <subcellularLocation>
        <location evidence="2">Cytoplasm</location>
    </subcellularLocation>
    <subcellularLocation>
        <location evidence="1">Nucleus</location>
    </subcellularLocation>
</comment>
<dbReference type="GO" id="GO:0006974">
    <property type="term" value="P:DNA damage response"/>
    <property type="evidence" value="ECO:0007669"/>
    <property type="project" value="EnsemblFungi"/>
</dbReference>
<dbReference type="SMART" id="SM00404">
    <property type="entry name" value="PTPc_motif"/>
    <property type="match status" value="1"/>
</dbReference>
<dbReference type="InterPro" id="IPR029021">
    <property type="entry name" value="Prot-tyrosine_phosphatase-like"/>
</dbReference>
<dbReference type="InterPro" id="IPR000387">
    <property type="entry name" value="Tyr_Pase_dom"/>
</dbReference>
<evidence type="ECO:0000256" key="14">
    <source>
        <dbReference type="SAM" id="MobiDB-lite"/>
    </source>
</evidence>
<feature type="region of interest" description="Disordered" evidence="14">
    <location>
        <begin position="395"/>
        <end position="621"/>
    </location>
</feature>
<keyword evidence="12" id="KW-0469">Meiosis</keyword>
<keyword evidence="18" id="KW-1185">Reference proteome</keyword>
<feature type="compositionally biased region" description="Basic and acidic residues" evidence="14">
    <location>
        <begin position="544"/>
        <end position="557"/>
    </location>
</feature>
<dbReference type="Pfam" id="PF14671">
    <property type="entry name" value="DSPn"/>
    <property type="match status" value="1"/>
</dbReference>
<dbReference type="EC" id="3.1.3.48" evidence="4"/>
<evidence type="ECO:0000259" key="15">
    <source>
        <dbReference type="PROSITE" id="PS50054"/>
    </source>
</evidence>
<reference evidence="17 18" key="1">
    <citation type="submission" date="2013-03" db="EMBL/GenBank/DDBJ databases">
        <title>The Genome Sequence of Capronia epimyces CBS 606.96.</title>
        <authorList>
            <consortium name="The Broad Institute Genomics Platform"/>
            <person name="Cuomo C."/>
            <person name="de Hoog S."/>
            <person name="Gorbushina A."/>
            <person name="Walker B."/>
            <person name="Young S.K."/>
            <person name="Zeng Q."/>
            <person name="Gargeya S."/>
            <person name="Fitzgerald M."/>
            <person name="Haas B."/>
            <person name="Abouelleil A."/>
            <person name="Allen A.W."/>
            <person name="Alvarado L."/>
            <person name="Arachchi H.M."/>
            <person name="Berlin A.M."/>
            <person name="Chapman S.B."/>
            <person name="Gainer-Dewar J."/>
            <person name="Goldberg J."/>
            <person name="Griggs A."/>
            <person name="Gujja S."/>
            <person name="Hansen M."/>
            <person name="Howarth C."/>
            <person name="Imamovic A."/>
            <person name="Ireland A."/>
            <person name="Larimer J."/>
            <person name="McCowan C."/>
            <person name="Murphy C."/>
            <person name="Pearson M."/>
            <person name="Poon T.W."/>
            <person name="Priest M."/>
            <person name="Roberts A."/>
            <person name="Saif S."/>
            <person name="Shea T."/>
            <person name="Sisk P."/>
            <person name="Sykes S."/>
            <person name="Wortman J."/>
            <person name="Nusbaum C."/>
            <person name="Birren B."/>
        </authorList>
    </citation>
    <scope>NUCLEOTIDE SEQUENCE [LARGE SCALE GENOMIC DNA]</scope>
    <source>
        <strain evidence="17 18">CBS 606.96</strain>
    </source>
</reference>
<dbReference type="Gene3D" id="3.90.190.10">
    <property type="entry name" value="Protein tyrosine phosphatase superfamily"/>
    <property type="match status" value="2"/>
</dbReference>
<feature type="compositionally biased region" description="Polar residues" evidence="14">
    <location>
        <begin position="397"/>
        <end position="408"/>
    </location>
</feature>
<dbReference type="GO" id="GO:2000786">
    <property type="term" value="P:positive regulation of autophagosome assembly"/>
    <property type="evidence" value="ECO:0007669"/>
    <property type="project" value="EnsemblFungi"/>
</dbReference>
<feature type="domain" description="Tyrosine-protein phosphatase" evidence="15">
    <location>
        <begin position="239"/>
        <end position="386"/>
    </location>
</feature>
<dbReference type="GO" id="GO:0120105">
    <property type="term" value="C:mitotic actomyosin contractile ring, intermediate layer"/>
    <property type="evidence" value="ECO:0007669"/>
    <property type="project" value="EnsemblFungi"/>
</dbReference>
<evidence type="ECO:0000256" key="2">
    <source>
        <dbReference type="ARBA" id="ARBA00004496"/>
    </source>
</evidence>
<dbReference type="GO" id="GO:0000422">
    <property type="term" value="P:autophagy of mitochondrion"/>
    <property type="evidence" value="ECO:0007669"/>
    <property type="project" value="EnsemblFungi"/>
</dbReference>
<proteinExistence type="inferred from homology"/>
<dbReference type="InterPro" id="IPR044506">
    <property type="entry name" value="CDC14_C"/>
</dbReference>
<evidence type="ECO:0000256" key="8">
    <source>
        <dbReference type="ARBA" id="ARBA00022776"/>
    </source>
</evidence>
<dbReference type="PROSITE" id="PS50056">
    <property type="entry name" value="TYR_PHOSPHATASE_2"/>
    <property type="match status" value="1"/>
</dbReference>
<dbReference type="Proteomes" id="UP000019478">
    <property type="component" value="Unassembled WGS sequence"/>
</dbReference>
<dbReference type="Pfam" id="PF00782">
    <property type="entry name" value="DSPc"/>
    <property type="match status" value="1"/>
</dbReference>
<dbReference type="GO" id="GO:0000776">
    <property type="term" value="C:kinetochore"/>
    <property type="evidence" value="ECO:0007669"/>
    <property type="project" value="EnsemblFungi"/>
</dbReference>
<dbReference type="RefSeq" id="XP_007738640.1">
    <property type="nucleotide sequence ID" value="XM_007740450.1"/>
</dbReference>
<dbReference type="InterPro" id="IPR016130">
    <property type="entry name" value="Tyr_Pase_AS"/>
</dbReference>
<dbReference type="HOGENOM" id="CLU_017787_1_1_1"/>
<evidence type="ECO:0000256" key="9">
    <source>
        <dbReference type="ARBA" id="ARBA00022801"/>
    </source>
</evidence>
<feature type="region of interest" description="Disordered" evidence="14">
    <location>
        <begin position="29"/>
        <end position="55"/>
    </location>
</feature>
<keyword evidence="6" id="KW-0597">Phosphoprotein</keyword>
<dbReference type="SUPFAM" id="SSF52799">
    <property type="entry name" value="(Phosphotyrosine protein) phosphatases II"/>
    <property type="match status" value="2"/>
</dbReference>
<dbReference type="PROSITE" id="PS00383">
    <property type="entry name" value="TYR_PHOSPHATASE_1"/>
    <property type="match status" value="1"/>
</dbReference>
<dbReference type="GO" id="GO:0051229">
    <property type="term" value="P:meiotic spindle disassembly"/>
    <property type="evidence" value="ECO:0007669"/>
    <property type="project" value="EnsemblFungi"/>
</dbReference>
<dbReference type="GeneID" id="19174440"/>
<dbReference type="GO" id="GO:0030869">
    <property type="term" value="C:RENT complex"/>
    <property type="evidence" value="ECO:0007669"/>
    <property type="project" value="EnsemblFungi"/>
</dbReference>
<dbReference type="SMART" id="SM00195">
    <property type="entry name" value="DSPc"/>
    <property type="match status" value="1"/>
</dbReference>
<dbReference type="CDD" id="cd17657">
    <property type="entry name" value="CDC14_N"/>
    <property type="match status" value="1"/>
</dbReference>
<dbReference type="GO" id="GO:0071958">
    <property type="term" value="C:new mitotic spindle pole body"/>
    <property type="evidence" value="ECO:0007669"/>
    <property type="project" value="EnsemblFungi"/>
</dbReference>
<evidence type="ECO:0000256" key="11">
    <source>
        <dbReference type="ARBA" id="ARBA00023242"/>
    </source>
</evidence>
<evidence type="ECO:0000256" key="6">
    <source>
        <dbReference type="ARBA" id="ARBA00022553"/>
    </source>
</evidence>
<dbReference type="InterPro" id="IPR020422">
    <property type="entry name" value="TYR_PHOSPHATASE_DUAL_dom"/>
</dbReference>
<dbReference type="GO" id="GO:0031031">
    <property type="term" value="P:positive regulation of septation initiation signaling"/>
    <property type="evidence" value="ECO:0007669"/>
    <property type="project" value="EnsemblFungi"/>
</dbReference>
<sequence>MAHPASYGQVIEYIQDRLYLASYTHTPDENTPFPYPAQTRRSPHKKASRAQAGPTPAVLRPPPVYFTIDDTLLYNAFHADFGPLHIGHLYRFAVQFHEILGDPANNDKAVVFWSRADARSRANAACLVACYMVLIQAWPPHLALAPIAQADPPYMPFRDAGYSQADFILNIQDIVYGVWKAKEENLCQLKEFNLEEYERFERVDMGDFNWISPQFVAFASPQSEPTTPIPVSSPAYSTLPSCIPEIQSARISQPFKNVLTHFVQRDVGLVVRLNSELYCPTYFTALGIQHIDMIFEDGTCPTLPIVRRFIKLAHGMITNSKSIAVHCKAGLGRTGCLIGAYLIYRHGFTANEVIAFMRFMRPGMVVGPQQHWLHLNQGQFREWYWEDQLKAKMELNKPSTPRAMSTKTPARINSGAQTATPNRSSAQRSALGEIDGNDISNSGSFQDENLPAPTPGQPRKYARMDPRSHPYSRSTSGTMRVNGNKADTETAAEASRQSMTGADSEEELILQKAASRRSQSKSPGSKGKARSVSYTTTTTTMTKTIDENLKLSTKSEKTQANGTGRPKTTPRSASGMGAMSVAKTRSLRESPRRSGGEDKTKVRKTSGRVGSANYGPTGVKR</sequence>
<dbReference type="GO" id="GO:0005654">
    <property type="term" value="C:nucleoplasm"/>
    <property type="evidence" value="ECO:0007669"/>
    <property type="project" value="EnsemblFungi"/>
</dbReference>
<comment type="similarity">
    <text evidence="3">Belongs to the protein-tyrosine phosphatase family. Non-receptor class CDC14 subfamily.</text>
</comment>
<dbReference type="GO" id="GO:0016479">
    <property type="term" value="P:negative regulation of transcription by RNA polymerase I"/>
    <property type="evidence" value="ECO:0007669"/>
    <property type="project" value="EnsemblFungi"/>
</dbReference>
<dbReference type="PANTHER" id="PTHR23339">
    <property type="entry name" value="TYROSINE SPECIFIC PROTEIN PHOSPHATASE AND DUAL SPECIFICITY PROTEIN PHOSPHATASE"/>
    <property type="match status" value="1"/>
</dbReference>
<keyword evidence="5" id="KW-0963">Cytoplasm</keyword>
<dbReference type="CDD" id="cd14499">
    <property type="entry name" value="CDC14_C"/>
    <property type="match status" value="1"/>
</dbReference>
<dbReference type="GO" id="GO:0051301">
    <property type="term" value="P:cell division"/>
    <property type="evidence" value="ECO:0007669"/>
    <property type="project" value="UniProtKB-KW"/>
</dbReference>
<dbReference type="GO" id="GO:0044878">
    <property type="term" value="P:mitotic cytokinesis checkpoint signaling"/>
    <property type="evidence" value="ECO:0007669"/>
    <property type="project" value="EnsemblFungi"/>
</dbReference>
<dbReference type="GO" id="GO:0140429">
    <property type="term" value="P:positive regulation of mitotic sister chromatid biorientation"/>
    <property type="evidence" value="ECO:0007669"/>
    <property type="project" value="EnsemblFungi"/>
</dbReference>
<evidence type="ECO:0000256" key="1">
    <source>
        <dbReference type="ARBA" id="ARBA00004123"/>
    </source>
</evidence>
<feature type="compositionally biased region" description="Polar residues" evidence="14">
    <location>
        <begin position="414"/>
        <end position="428"/>
    </location>
</feature>
<dbReference type="FunFam" id="3.90.190.10:FF:000038">
    <property type="entry name" value="Tyrosine-protein phosphatase CDC14"/>
    <property type="match status" value="1"/>
</dbReference>
<dbReference type="GO" id="GO:1990023">
    <property type="term" value="C:mitotic spindle midzone"/>
    <property type="evidence" value="ECO:0007669"/>
    <property type="project" value="EnsemblFungi"/>
</dbReference>
<feature type="compositionally biased region" description="Basic and acidic residues" evidence="14">
    <location>
        <begin position="586"/>
        <end position="600"/>
    </location>
</feature>
<dbReference type="STRING" id="1182542.W9X9R1"/>
<feature type="domain" description="Tyrosine specific protein phosphatases" evidence="16">
    <location>
        <begin position="307"/>
        <end position="372"/>
    </location>
</feature>
<keyword evidence="7 17" id="KW-0132">Cell division</keyword>
<feature type="compositionally biased region" description="Polar residues" evidence="14">
    <location>
        <begin position="438"/>
        <end position="447"/>
    </location>
</feature>
<evidence type="ECO:0000256" key="13">
    <source>
        <dbReference type="ARBA" id="ARBA00023306"/>
    </source>
</evidence>
<dbReference type="InterPro" id="IPR003595">
    <property type="entry name" value="Tyr_Pase_cat"/>
</dbReference>
<dbReference type="GO" id="GO:0071470">
    <property type="term" value="P:cellular response to osmotic stress"/>
    <property type="evidence" value="ECO:0007669"/>
    <property type="project" value="EnsemblFungi"/>
</dbReference>
<evidence type="ECO:0000256" key="4">
    <source>
        <dbReference type="ARBA" id="ARBA00013064"/>
    </source>
</evidence>
<comment type="caution">
    <text evidence="17">The sequence shown here is derived from an EMBL/GenBank/DDBJ whole genome shotgun (WGS) entry which is preliminary data.</text>
</comment>
<dbReference type="eggNOG" id="KOG1720">
    <property type="taxonomic scope" value="Eukaryota"/>
</dbReference>
<dbReference type="GO" id="GO:0070550">
    <property type="term" value="P:rDNA chromatin condensation"/>
    <property type="evidence" value="ECO:0007669"/>
    <property type="project" value="EnsemblFungi"/>
</dbReference>
<dbReference type="GO" id="GO:0140013">
    <property type="term" value="P:meiotic nuclear division"/>
    <property type="evidence" value="ECO:0007669"/>
    <property type="project" value="EnsemblFungi"/>
</dbReference>
<dbReference type="InterPro" id="IPR000340">
    <property type="entry name" value="Dual-sp_phosphatase_cat-dom"/>
</dbReference>
<dbReference type="OrthoDB" id="5632at2759"/>
<dbReference type="GO" id="GO:0005935">
    <property type="term" value="C:cellular bud neck"/>
    <property type="evidence" value="ECO:0007669"/>
    <property type="project" value="EnsemblFungi"/>
</dbReference>
<dbReference type="InterPro" id="IPR050561">
    <property type="entry name" value="PTP"/>
</dbReference>
<dbReference type="GO" id="GO:0004722">
    <property type="term" value="F:protein serine/threonine phosphatase activity"/>
    <property type="evidence" value="ECO:0007669"/>
    <property type="project" value="EnsemblFungi"/>
</dbReference>
<evidence type="ECO:0000259" key="16">
    <source>
        <dbReference type="PROSITE" id="PS50056"/>
    </source>
</evidence>
<dbReference type="GO" id="GO:1903501">
    <property type="term" value="P:positive regulation of mitotic actomyosin contractile ring assembly"/>
    <property type="evidence" value="ECO:0007669"/>
    <property type="project" value="EnsemblFungi"/>
</dbReference>
<dbReference type="GO" id="GO:1902846">
    <property type="term" value="P:positive regulation of mitotic spindle elongation"/>
    <property type="evidence" value="ECO:0007669"/>
    <property type="project" value="EnsemblFungi"/>
</dbReference>
<evidence type="ECO:0000256" key="12">
    <source>
        <dbReference type="ARBA" id="ARBA00023254"/>
    </source>
</evidence>
<dbReference type="PROSITE" id="PS50054">
    <property type="entry name" value="TYR_PHOSPHATASE_DUAL"/>
    <property type="match status" value="1"/>
</dbReference>
<keyword evidence="11" id="KW-0539">Nucleus</keyword>
<evidence type="ECO:0000256" key="3">
    <source>
        <dbReference type="ARBA" id="ARBA00007315"/>
    </source>
</evidence>
<name>W9X9R1_9EURO</name>
<evidence type="ECO:0000256" key="5">
    <source>
        <dbReference type="ARBA" id="ARBA00022490"/>
    </source>
</evidence>
<evidence type="ECO:0000313" key="18">
    <source>
        <dbReference type="Proteomes" id="UP000019478"/>
    </source>
</evidence>
<dbReference type="GO" id="GO:0004725">
    <property type="term" value="F:protein tyrosine phosphatase activity"/>
    <property type="evidence" value="ECO:0007669"/>
    <property type="project" value="UniProtKB-EC"/>
</dbReference>
<dbReference type="GO" id="GO:0031536">
    <property type="term" value="P:positive regulation of exit from mitosis"/>
    <property type="evidence" value="ECO:0007669"/>
    <property type="project" value="EnsemblFungi"/>
</dbReference>
<gene>
    <name evidence="17" type="ORF">A1O3_10360</name>
</gene>
<evidence type="ECO:0000256" key="7">
    <source>
        <dbReference type="ARBA" id="ARBA00022618"/>
    </source>
</evidence>
<dbReference type="AlphaFoldDB" id="W9X9R1"/>
<keyword evidence="10" id="KW-0904">Protein phosphatase</keyword>
<evidence type="ECO:0000313" key="17">
    <source>
        <dbReference type="EMBL" id="EXJ77202.1"/>
    </source>
</evidence>
<accession>W9X9R1</accession>
<keyword evidence="13" id="KW-0131">Cell cycle</keyword>
<keyword evidence="8" id="KW-0498">Mitosis</keyword>
<organism evidence="17 18">
    <name type="scientific">Capronia epimyces CBS 606.96</name>
    <dbReference type="NCBI Taxonomy" id="1182542"/>
    <lineage>
        <taxon>Eukaryota</taxon>
        <taxon>Fungi</taxon>
        <taxon>Dikarya</taxon>
        <taxon>Ascomycota</taxon>
        <taxon>Pezizomycotina</taxon>
        <taxon>Eurotiomycetes</taxon>
        <taxon>Chaetothyriomycetidae</taxon>
        <taxon>Chaetothyriales</taxon>
        <taxon>Herpotrichiellaceae</taxon>
        <taxon>Capronia</taxon>
    </lineage>
</organism>
<feature type="compositionally biased region" description="Polar residues" evidence="14">
    <location>
        <begin position="471"/>
        <end position="481"/>
    </location>
</feature>
<dbReference type="InterPro" id="IPR029260">
    <property type="entry name" value="DSPn"/>
</dbReference>
<keyword evidence="9" id="KW-0378">Hydrolase</keyword>
<dbReference type="GO" id="GO:0140602">
    <property type="term" value="C:nucleolar peripheral inclusion body"/>
    <property type="evidence" value="ECO:0007669"/>
    <property type="project" value="EnsemblFungi"/>
</dbReference>
<evidence type="ECO:0000256" key="10">
    <source>
        <dbReference type="ARBA" id="ARBA00022912"/>
    </source>
</evidence>
<protein>
    <recommendedName>
        <fullName evidence="4">protein-tyrosine-phosphatase</fullName>
        <ecNumber evidence="4">3.1.3.48</ecNumber>
    </recommendedName>
</protein>
<dbReference type="EMBL" id="AMGY01000011">
    <property type="protein sequence ID" value="EXJ77202.1"/>
    <property type="molecule type" value="Genomic_DNA"/>
</dbReference>